<dbReference type="GO" id="GO:0030599">
    <property type="term" value="F:pectinesterase activity"/>
    <property type="evidence" value="ECO:0007669"/>
    <property type="project" value="UniProtKB-UniRule"/>
</dbReference>
<evidence type="ECO:0000256" key="4">
    <source>
        <dbReference type="ARBA" id="ARBA00007786"/>
    </source>
</evidence>
<keyword evidence="13" id="KW-0732">Signal</keyword>
<dbReference type="InterPro" id="IPR006501">
    <property type="entry name" value="Pectinesterase_inhib_dom"/>
</dbReference>
<comment type="caution">
    <text evidence="15">The sequence shown here is derived from an EMBL/GenBank/DDBJ whole genome shotgun (WGS) entry which is preliminary data.</text>
</comment>
<evidence type="ECO:0000256" key="1">
    <source>
        <dbReference type="ARBA" id="ARBA00004191"/>
    </source>
</evidence>
<evidence type="ECO:0000313" key="16">
    <source>
        <dbReference type="Proteomes" id="UP001630127"/>
    </source>
</evidence>
<name>A0ABD3ANJ8_9GENT</name>
<dbReference type="EC" id="3.1.1.11" evidence="5 13"/>
<proteinExistence type="inferred from homology"/>
<protein>
    <recommendedName>
        <fullName evidence="5 13">Pectinesterase</fullName>
        <ecNumber evidence="5 13">3.1.1.11</ecNumber>
    </recommendedName>
</protein>
<evidence type="ECO:0000256" key="3">
    <source>
        <dbReference type="ARBA" id="ARBA00006027"/>
    </source>
</evidence>
<reference evidence="15 16" key="1">
    <citation type="submission" date="2024-11" db="EMBL/GenBank/DDBJ databases">
        <title>A near-complete genome assembly of Cinchona calisaya.</title>
        <authorList>
            <person name="Lian D.C."/>
            <person name="Zhao X.W."/>
            <person name="Wei L."/>
        </authorList>
    </citation>
    <scope>NUCLEOTIDE SEQUENCE [LARGE SCALE GENOMIC DNA]</scope>
    <source>
        <tissue evidence="15">Nenye</tissue>
    </source>
</reference>
<feature type="domain" description="Pectinesterase inhibitor" evidence="14">
    <location>
        <begin position="9"/>
        <end position="163"/>
    </location>
</feature>
<gene>
    <name evidence="15" type="ORF">ACH5RR_006277</name>
</gene>
<keyword evidence="7" id="KW-0964">Secreted</keyword>
<accession>A0ABD3ANJ8</accession>
<evidence type="ECO:0000259" key="14">
    <source>
        <dbReference type="SMART" id="SM00856"/>
    </source>
</evidence>
<comment type="pathway">
    <text evidence="2 13">Glycan metabolism; pectin degradation; 2-dehydro-3-deoxy-D-gluconate from pectin: step 1/5.</text>
</comment>
<feature type="chain" id="PRO_5044532842" description="Pectinesterase" evidence="13">
    <location>
        <begin position="27"/>
        <end position="515"/>
    </location>
</feature>
<dbReference type="Pfam" id="PF04043">
    <property type="entry name" value="PMEI"/>
    <property type="match status" value="1"/>
</dbReference>
<dbReference type="Gene3D" id="1.20.140.40">
    <property type="entry name" value="Invertase/pectin methylesterase inhibitor family protein"/>
    <property type="match status" value="1"/>
</dbReference>
<dbReference type="InterPro" id="IPR033131">
    <property type="entry name" value="Pectinesterase_Asp_AS"/>
</dbReference>
<evidence type="ECO:0000256" key="2">
    <source>
        <dbReference type="ARBA" id="ARBA00005184"/>
    </source>
</evidence>
<dbReference type="Pfam" id="PF01095">
    <property type="entry name" value="Pectinesterase"/>
    <property type="match status" value="1"/>
</dbReference>
<organism evidence="15 16">
    <name type="scientific">Cinchona calisaya</name>
    <dbReference type="NCBI Taxonomy" id="153742"/>
    <lineage>
        <taxon>Eukaryota</taxon>
        <taxon>Viridiplantae</taxon>
        <taxon>Streptophyta</taxon>
        <taxon>Embryophyta</taxon>
        <taxon>Tracheophyta</taxon>
        <taxon>Spermatophyta</taxon>
        <taxon>Magnoliopsida</taxon>
        <taxon>eudicotyledons</taxon>
        <taxon>Gunneridae</taxon>
        <taxon>Pentapetalae</taxon>
        <taxon>asterids</taxon>
        <taxon>lamiids</taxon>
        <taxon>Gentianales</taxon>
        <taxon>Rubiaceae</taxon>
        <taxon>Cinchonoideae</taxon>
        <taxon>Cinchoneae</taxon>
        <taxon>Cinchona</taxon>
    </lineage>
</organism>
<dbReference type="GO" id="GO:0045490">
    <property type="term" value="P:pectin catabolic process"/>
    <property type="evidence" value="ECO:0007669"/>
    <property type="project" value="UniProtKB-UniRule"/>
</dbReference>
<dbReference type="Proteomes" id="UP001630127">
    <property type="component" value="Unassembled WGS sequence"/>
</dbReference>
<keyword evidence="9 13" id="KW-0063">Aspartyl esterase</keyword>
<keyword evidence="6" id="KW-0134">Cell wall</keyword>
<keyword evidence="16" id="KW-1185">Reference proteome</keyword>
<dbReference type="PANTHER" id="PTHR31707">
    <property type="entry name" value="PECTINESTERASE"/>
    <property type="match status" value="1"/>
</dbReference>
<dbReference type="FunFam" id="2.160.20.10:FF:000001">
    <property type="entry name" value="Pectinesterase"/>
    <property type="match status" value="1"/>
</dbReference>
<dbReference type="InterPro" id="IPR012334">
    <property type="entry name" value="Pectin_lyas_fold"/>
</dbReference>
<dbReference type="InterPro" id="IPR011050">
    <property type="entry name" value="Pectin_lyase_fold/virulence"/>
</dbReference>
<keyword evidence="10" id="KW-0961">Cell wall biogenesis/degradation</keyword>
<dbReference type="InterPro" id="IPR000070">
    <property type="entry name" value="Pectinesterase_cat"/>
</dbReference>
<evidence type="ECO:0000256" key="7">
    <source>
        <dbReference type="ARBA" id="ARBA00022525"/>
    </source>
</evidence>
<evidence type="ECO:0000256" key="6">
    <source>
        <dbReference type="ARBA" id="ARBA00022512"/>
    </source>
</evidence>
<evidence type="ECO:0000256" key="13">
    <source>
        <dbReference type="RuleBase" id="RU000589"/>
    </source>
</evidence>
<dbReference type="AlphaFoldDB" id="A0ABD3ANJ8"/>
<keyword evidence="8 13" id="KW-0378">Hydrolase</keyword>
<sequence>MASSSFKFIFSILVTILCLYSPLVNSGSSELLQPEYLKVPVSDFLSSLKSTIDTVRNVTSRVSELHSNFSNDLRLSNAISDCLDLLDLSAEELDWTFSASQKPNGIHYGTGERASDFRTWLNGVLVNQETCLEGFDGNNSKIKSLMQRRLNQITSSVTNILHMVHPSTNSTSKNGRKLIGRGEFPSWLKHRARKLIQTHINTANVVVAADGTGNFTSINEAIALVPERCSDWFVIYIKKGVYKEYVEVGKRQWNVVLIGDGIDATVISGNRNWADGFKTFASATVRVLGPGFIARDITFENTAGPEKYQAVAFRSTSDLSVLHRCAFRGYQDTLYAHSLRQFYKECLIAGTVDFIFGRASAVFQNCQILARKGLPKQRNTITANGRNSSDESAFSIQFSNISVEPDVLESSIETYLGRPWKSYSRTVIMQSNISSAIHPRGWLEWNETTEAIDTIFCGEFKNYGPGANLVNRVKWPGFHEIVEPYIANNFTVAQLILGNSWLPTTGIKYTAGLDF</sequence>
<dbReference type="SUPFAM" id="SSF51126">
    <property type="entry name" value="Pectin lyase-like"/>
    <property type="match status" value="1"/>
</dbReference>
<dbReference type="EMBL" id="JBJUIK010000003">
    <property type="protein sequence ID" value="KAL3532756.1"/>
    <property type="molecule type" value="Genomic_DNA"/>
</dbReference>
<dbReference type="CDD" id="cd15799">
    <property type="entry name" value="PMEI-like_4"/>
    <property type="match status" value="1"/>
</dbReference>
<comment type="subcellular location">
    <subcellularLocation>
        <location evidence="1">Secreted</location>
        <location evidence="1">Cell wall</location>
    </subcellularLocation>
</comment>
<dbReference type="SUPFAM" id="SSF101148">
    <property type="entry name" value="Plant invertase/pectin methylesterase inhibitor"/>
    <property type="match status" value="1"/>
</dbReference>
<dbReference type="Gene3D" id="2.160.20.10">
    <property type="entry name" value="Single-stranded right-handed beta-helix, Pectin lyase-like"/>
    <property type="match status" value="1"/>
</dbReference>
<evidence type="ECO:0000256" key="9">
    <source>
        <dbReference type="ARBA" id="ARBA00023085"/>
    </source>
</evidence>
<evidence type="ECO:0000256" key="5">
    <source>
        <dbReference type="ARBA" id="ARBA00013229"/>
    </source>
</evidence>
<dbReference type="SMART" id="SM00856">
    <property type="entry name" value="PMEI"/>
    <property type="match status" value="1"/>
</dbReference>
<dbReference type="InterPro" id="IPR035513">
    <property type="entry name" value="Invertase/methylesterase_inhib"/>
</dbReference>
<comment type="similarity">
    <text evidence="3">In the N-terminal section; belongs to the PMEI family.</text>
</comment>
<comment type="similarity">
    <text evidence="4">In the C-terminal section; belongs to the pectinesterase family.</text>
</comment>
<dbReference type="PROSITE" id="PS00503">
    <property type="entry name" value="PECTINESTERASE_2"/>
    <property type="match status" value="1"/>
</dbReference>
<dbReference type="GO" id="GO:0042545">
    <property type="term" value="P:cell wall modification"/>
    <property type="evidence" value="ECO:0007669"/>
    <property type="project" value="UniProtKB-UniRule"/>
</dbReference>
<feature type="active site" evidence="12">
    <location>
        <position position="353"/>
    </location>
</feature>
<evidence type="ECO:0000256" key="8">
    <source>
        <dbReference type="ARBA" id="ARBA00022801"/>
    </source>
</evidence>
<evidence type="ECO:0000313" key="15">
    <source>
        <dbReference type="EMBL" id="KAL3532756.1"/>
    </source>
</evidence>
<comment type="catalytic activity">
    <reaction evidence="11 13">
        <text>[(1-&gt;4)-alpha-D-galacturonosyl methyl ester](n) + n H2O = [(1-&gt;4)-alpha-D-galacturonosyl](n) + n methanol + n H(+)</text>
        <dbReference type="Rhea" id="RHEA:22380"/>
        <dbReference type="Rhea" id="RHEA-COMP:14570"/>
        <dbReference type="Rhea" id="RHEA-COMP:14573"/>
        <dbReference type="ChEBI" id="CHEBI:15377"/>
        <dbReference type="ChEBI" id="CHEBI:15378"/>
        <dbReference type="ChEBI" id="CHEBI:17790"/>
        <dbReference type="ChEBI" id="CHEBI:140522"/>
        <dbReference type="ChEBI" id="CHEBI:140523"/>
        <dbReference type="EC" id="3.1.1.11"/>
    </reaction>
</comment>
<evidence type="ECO:0000256" key="12">
    <source>
        <dbReference type="PROSITE-ProRule" id="PRU10040"/>
    </source>
</evidence>
<feature type="signal peptide" evidence="13">
    <location>
        <begin position="1"/>
        <end position="26"/>
    </location>
</feature>
<evidence type="ECO:0000256" key="10">
    <source>
        <dbReference type="ARBA" id="ARBA00023316"/>
    </source>
</evidence>
<evidence type="ECO:0000256" key="11">
    <source>
        <dbReference type="ARBA" id="ARBA00047928"/>
    </source>
</evidence>